<dbReference type="EMBL" id="CP048836">
    <property type="protein sequence ID" value="QID19095.1"/>
    <property type="molecule type" value="Genomic_DNA"/>
</dbReference>
<dbReference type="RefSeq" id="WP_173767374.1">
    <property type="nucleotide sequence ID" value="NZ_CP048836.1"/>
</dbReference>
<organism evidence="1 2">
    <name type="scientific">Nitrogeniibacter mangrovi</name>
    <dbReference type="NCBI Taxonomy" id="2016596"/>
    <lineage>
        <taxon>Bacteria</taxon>
        <taxon>Pseudomonadati</taxon>
        <taxon>Pseudomonadota</taxon>
        <taxon>Betaproteobacteria</taxon>
        <taxon>Rhodocyclales</taxon>
        <taxon>Zoogloeaceae</taxon>
        <taxon>Nitrogeniibacter</taxon>
    </lineage>
</organism>
<proteinExistence type="predicted"/>
<dbReference type="KEGG" id="azq:G3580_16615"/>
<accession>A0A6C1B8F1</accession>
<evidence type="ECO:0000313" key="2">
    <source>
        <dbReference type="Proteomes" id="UP000501991"/>
    </source>
</evidence>
<keyword evidence="2" id="KW-1185">Reference proteome</keyword>
<dbReference type="SUPFAM" id="SSF54427">
    <property type="entry name" value="NTF2-like"/>
    <property type="match status" value="2"/>
</dbReference>
<gene>
    <name evidence="1" type="ORF">G3580_16615</name>
</gene>
<protein>
    <submittedName>
        <fullName evidence="1">Uncharacterized protein</fullName>
    </submittedName>
</protein>
<reference evidence="1 2" key="1">
    <citation type="submission" date="2020-02" db="EMBL/GenBank/DDBJ databases">
        <title>Nitrogenibacter mangrovi gen. nov., sp. nov. isolated from mangrove sediment, a denitrifying betaproteobacterium.</title>
        <authorList>
            <person name="Liao H."/>
            <person name="Tian Y."/>
        </authorList>
    </citation>
    <scope>NUCLEOTIDE SEQUENCE [LARGE SCALE GENOMIC DNA]</scope>
    <source>
        <strain evidence="1 2">M9-3-2</strain>
    </source>
</reference>
<dbReference type="InterPro" id="IPR032710">
    <property type="entry name" value="NTF2-like_dom_sf"/>
</dbReference>
<dbReference type="AlphaFoldDB" id="A0A6C1B8F1"/>
<dbReference type="Gene3D" id="3.10.450.50">
    <property type="match status" value="2"/>
</dbReference>
<dbReference type="Proteomes" id="UP000501991">
    <property type="component" value="Chromosome"/>
</dbReference>
<name>A0A6C1B8F1_9RHOO</name>
<evidence type="ECO:0000313" key="1">
    <source>
        <dbReference type="EMBL" id="QID19095.1"/>
    </source>
</evidence>
<sequence>MSNTEKVVALLKSIETGDTAPVAYINPARYTQHNLAVGDGLAGFGAVLQALPPGSARVNTVRAFADGDYVFTHTEYNFFGPKIGFDIFRFDNGQIVEHWDNLQVTPEAPNPSGRSMIDGPTQSEALEKTEENKALARQFVEDILIGGKMAQLQQYFDGDHYIQHNPQIADGLSGLGAALEAMAKQGIQMEYDRIHKVLGEGNFVLAVSEGSLGGTHTAFYDLFRIADARIAEHWDVIEAIPPRAEWKNDNGKF</sequence>